<proteinExistence type="predicted"/>
<reference evidence="2" key="3">
    <citation type="submission" date="2025-08" db="UniProtKB">
        <authorList>
            <consortium name="Ensembl"/>
        </authorList>
    </citation>
    <scope>IDENTIFICATION</scope>
</reference>
<evidence type="ECO:0000313" key="3">
    <source>
        <dbReference type="Proteomes" id="UP000008144"/>
    </source>
</evidence>
<reference evidence="2" key="4">
    <citation type="submission" date="2025-09" db="UniProtKB">
        <authorList>
            <consortium name="Ensembl"/>
        </authorList>
    </citation>
    <scope>IDENTIFICATION</scope>
</reference>
<dbReference type="AlphaFoldDB" id="F6X9I5"/>
<dbReference type="Proteomes" id="UP000008144">
    <property type="component" value="Chromosome 3"/>
</dbReference>
<dbReference type="HOGENOM" id="CLU_1293966_0_0_1"/>
<keyword evidence="3" id="KW-1185">Reference proteome</keyword>
<dbReference type="EMBL" id="EAAA01001645">
    <property type="status" value="NOT_ANNOTATED_CDS"/>
    <property type="molecule type" value="Genomic_DNA"/>
</dbReference>
<feature type="region of interest" description="Disordered" evidence="1">
    <location>
        <begin position="153"/>
        <end position="186"/>
    </location>
</feature>
<protein>
    <submittedName>
        <fullName evidence="2">Uncharacterized protein</fullName>
    </submittedName>
</protein>
<sequence>MGSSSGYDSLNCSSSDASHRNSFMYDENYHHHEKTSHSHHHSEILNRCFNRVPPHAQIHSPLHKCNAAFDIIHKSVNIRDRSDARCSNYASSLELRCRKDTSSVDEKYEWDSEYAMESEIIEAMRNFESLKSTGKVSKDLQLELQKFGIAQDESLQSDNSNSEEARSNIVSQNDLDWDSPSPDDVTYTKASIEKRCAALKEEYMEYQRRKNPDTDVIGKDEDY</sequence>
<accession>F6X9I5</accession>
<reference evidence="3" key="1">
    <citation type="journal article" date="2002" name="Science">
        <title>The draft genome of Ciona intestinalis: insights into chordate and vertebrate origins.</title>
        <authorList>
            <person name="Dehal P."/>
            <person name="Satou Y."/>
            <person name="Campbell R.K."/>
            <person name="Chapman J."/>
            <person name="Degnan B."/>
            <person name="De Tomaso A."/>
            <person name="Davidson B."/>
            <person name="Di Gregorio A."/>
            <person name="Gelpke M."/>
            <person name="Goodstein D.M."/>
            <person name="Harafuji N."/>
            <person name="Hastings K.E."/>
            <person name="Ho I."/>
            <person name="Hotta K."/>
            <person name="Huang W."/>
            <person name="Kawashima T."/>
            <person name="Lemaire P."/>
            <person name="Martinez D."/>
            <person name="Meinertzhagen I.A."/>
            <person name="Necula S."/>
            <person name="Nonaka M."/>
            <person name="Putnam N."/>
            <person name="Rash S."/>
            <person name="Saiga H."/>
            <person name="Satake M."/>
            <person name="Terry A."/>
            <person name="Yamada L."/>
            <person name="Wang H.G."/>
            <person name="Awazu S."/>
            <person name="Azumi K."/>
            <person name="Boore J."/>
            <person name="Branno M."/>
            <person name="Chin-Bow S."/>
            <person name="DeSantis R."/>
            <person name="Doyle S."/>
            <person name="Francino P."/>
            <person name="Keys D.N."/>
            <person name="Haga S."/>
            <person name="Hayashi H."/>
            <person name="Hino K."/>
            <person name="Imai K.S."/>
            <person name="Inaba K."/>
            <person name="Kano S."/>
            <person name="Kobayashi K."/>
            <person name="Kobayashi M."/>
            <person name="Lee B.I."/>
            <person name="Makabe K.W."/>
            <person name="Manohar C."/>
            <person name="Matassi G."/>
            <person name="Medina M."/>
            <person name="Mochizuki Y."/>
            <person name="Mount S."/>
            <person name="Morishita T."/>
            <person name="Miura S."/>
            <person name="Nakayama A."/>
            <person name="Nishizaka S."/>
            <person name="Nomoto H."/>
            <person name="Ohta F."/>
            <person name="Oishi K."/>
            <person name="Rigoutsos I."/>
            <person name="Sano M."/>
            <person name="Sasaki A."/>
            <person name="Sasakura Y."/>
            <person name="Shoguchi E."/>
            <person name="Shin-i T."/>
            <person name="Spagnuolo A."/>
            <person name="Stainier D."/>
            <person name="Suzuki M.M."/>
            <person name="Tassy O."/>
            <person name="Takatori N."/>
            <person name="Tokuoka M."/>
            <person name="Yagi K."/>
            <person name="Yoshizaki F."/>
            <person name="Wada S."/>
            <person name="Zhang C."/>
            <person name="Hyatt P.D."/>
            <person name="Larimer F."/>
            <person name="Detter C."/>
            <person name="Doggett N."/>
            <person name="Glavina T."/>
            <person name="Hawkins T."/>
            <person name="Richardson P."/>
            <person name="Lucas S."/>
            <person name="Kohara Y."/>
            <person name="Levine M."/>
            <person name="Satoh N."/>
            <person name="Rokhsar D.S."/>
        </authorList>
    </citation>
    <scope>NUCLEOTIDE SEQUENCE [LARGE SCALE GENOMIC DNA]</scope>
</reference>
<dbReference type="InParanoid" id="F6X9I5"/>
<dbReference type="Ensembl" id="ENSCINT00000010214.3">
    <property type="protein sequence ID" value="ENSCINP00000010214.3"/>
    <property type="gene ID" value="ENSCING00000004968.3"/>
</dbReference>
<dbReference type="STRING" id="7719.ENSCINP00000010214"/>
<dbReference type="OMA" id="YMEYQRR"/>
<reference evidence="2" key="2">
    <citation type="journal article" date="2008" name="Genome Biol.">
        <title>Improved genome assembly and evidence-based global gene model set for the chordate Ciona intestinalis: new insight into intron and operon populations.</title>
        <authorList>
            <person name="Satou Y."/>
            <person name="Mineta K."/>
            <person name="Ogasawara M."/>
            <person name="Sasakura Y."/>
            <person name="Shoguchi E."/>
            <person name="Ueno K."/>
            <person name="Yamada L."/>
            <person name="Matsumoto J."/>
            <person name="Wasserscheid J."/>
            <person name="Dewar K."/>
            <person name="Wiley G.B."/>
            <person name="Macmil S.L."/>
            <person name="Roe B.A."/>
            <person name="Zeller R.W."/>
            <person name="Hastings K.E."/>
            <person name="Lemaire P."/>
            <person name="Lindquist E."/>
            <person name="Endo T."/>
            <person name="Hotta K."/>
            <person name="Inaba K."/>
        </authorList>
    </citation>
    <scope>NUCLEOTIDE SEQUENCE [LARGE SCALE GENOMIC DNA]</scope>
    <source>
        <strain evidence="2">wild type</strain>
    </source>
</reference>
<evidence type="ECO:0000313" key="2">
    <source>
        <dbReference type="Ensembl" id="ENSCINP00000010214.3"/>
    </source>
</evidence>
<evidence type="ECO:0000256" key="1">
    <source>
        <dbReference type="SAM" id="MobiDB-lite"/>
    </source>
</evidence>
<feature type="compositionally biased region" description="Polar residues" evidence="1">
    <location>
        <begin position="153"/>
        <end position="174"/>
    </location>
</feature>
<dbReference type="GeneTree" id="ENSGT00530000066879"/>
<organism evidence="2 3">
    <name type="scientific">Ciona intestinalis</name>
    <name type="common">Transparent sea squirt</name>
    <name type="synonym">Ascidia intestinalis</name>
    <dbReference type="NCBI Taxonomy" id="7719"/>
    <lineage>
        <taxon>Eukaryota</taxon>
        <taxon>Metazoa</taxon>
        <taxon>Chordata</taxon>
        <taxon>Tunicata</taxon>
        <taxon>Ascidiacea</taxon>
        <taxon>Phlebobranchia</taxon>
        <taxon>Cionidae</taxon>
        <taxon>Ciona</taxon>
    </lineage>
</organism>
<name>F6X9I5_CIOIN</name>